<organism evidence="2 3">
    <name type="scientific">Candidatus Gottesmanbacteria bacterium GW2011_GWB1_43_11</name>
    <dbReference type="NCBI Taxonomy" id="1618446"/>
    <lineage>
        <taxon>Bacteria</taxon>
        <taxon>Candidatus Gottesmaniibacteriota</taxon>
    </lineage>
</organism>
<feature type="domain" description="Glycosyl transferase family 1" evidence="1">
    <location>
        <begin position="179"/>
        <end position="334"/>
    </location>
</feature>
<dbReference type="PANTHER" id="PTHR45947">
    <property type="entry name" value="SULFOQUINOVOSYL TRANSFERASE SQD2"/>
    <property type="match status" value="1"/>
</dbReference>
<evidence type="ECO:0000313" key="2">
    <source>
        <dbReference type="EMBL" id="KKS87492.1"/>
    </source>
</evidence>
<dbReference type="AlphaFoldDB" id="A0A0G1CPT6"/>
<evidence type="ECO:0000313" key="3">
    <source>
        <dbReference type="Proteomes" id="UP000034050"/>
    </source>
</evidence>
<dbReference type="STRING" id="1618446.UV61_C0002G0213"/>
<dbReference type="Pfam" id="PF00534">
    <property type="entry name" value="Glycos_transf_1"/>
    <property type="match status" value="1"/>
</dbReference>
<dbReference type="Proteomes" id="UP000034050">
    <property type="component" value="Unassembled WGS sequence"/>
</dbReference>
<dbReference type="GO" id="GO:0016757">
    <property type="term" value="F:glycosyltransferase activity"/>
    <property type="evidence" value="ECO:0007669"/>
    <property type="project" value="InterPro"/>
</dbReference>
<protein>
    <submittedName>
        <fullName evidence="2">Glycosyl transferase, group 1</fullName>
    </submittedName>
</protein>
<dbReference type="Gene3D" id="3.40.50.2000">
    <property type="entry name" value="Glycogen Phosphorylase B"/>
    <property type="match status" value="2"/>
</dbReference>
<comment type="caution">
    <text evidence="2">The sequence shown here is derived from an EMBL/GenBank/DDBJ whole genome shotgun (WGS) entry which is preliminary data.</text>
</comment>
<reference evidence="2 3" key="1">
    <citation type="journal article" date="2015" name="Nature">
        <title>rRNA introns, odd ribosomes, and small enigmatic genomes across a large radiation of phyla.</title>
        <authorList>
            <person name="Brown C.T."/>
            <person name="Hug L.A."/>
            <person name="Thomas B.C."/>
            <person name="Sharon I."/>
            <person name="Castelle C.J."/>
            <person name="Singh A."/>
            <person name="Wilkins M.J."/>
            <person name="Williams K.H."/>
            <person name="Banfield J.F."/>
        </authorList>
    </citation>
    <scope>NUCLEOTIDE SEQUENCE [LARGE SCALE GENOMIC DNA]</scope>
</reference>
<dbReference type="EMBL" id="LCFD01000002">
    <property type="protein sequence ID" value="KKS87492.1"/>
    <property type="molecule type" value="Genomic_DNA"/>
</dbReference>
<proteinExistence type="predicted"/>
<dbReference type="PATRIC" id="fig|1618446.3.peg.338"/>
<name>A0A0G1CPT6_9BACT</name>
<evidence type="ECO:0000259" key="1">
    <source>
        <dbReference type="Pfam" id="PF00534"/>
    </source>
</evidence>
<dbReference type="CDD" id="cd03801">
    <property type="entry name" value="GT4_PimA-like"/>
    <property type="match status" value="1"/>
</dbReference>
<dbReference type="SUPFAM" id="SSF53756">
    <property type="entry name" value="UDP-Glycosyltransferase/glycogen phosphorylase"/>
    <property type="match status" value="1"/>
</dbReference>
<accession>A0A0G1CPT6</accession>
<keyword evidence="2" id="KW-0808">Transferase</keyword>
<dbReference type="InterPro" id="IPR050194">
    <property type="entry name" value="Glycosyltransferase_grp1"/>
</dbReference>
<dbReference type="InterPro" id="IPR001296">
    <property type="entry name" value="Glyco_trans_1"/>
</dbReference>
<dbReference type="PANTHER" id="PTHR45947:SF3">
    <property type="entry name" value="SULFOQUINOVOSYL TRANSFERASE SQD2"/>
    <property type="match status" value="1"/>
</dbReference>
<sequence>MKIAWLSFYSGKIDRGVEVATAALATRLSQKHEVSVFQAGSAAIPGVNTIQLPVETKWPSDTSQSWWRFFYLDYYSRKISKFTLKFLPFLFKYQYDVVIPTNGGWQIVILRLITWLLKKKLVVAGNAGIGRDDAWQLLWRPDHYIAISPQGYEWATRKSSQVAITYIPYGVDMEKIAKAKPQLISLTKPIVLCVAAFIPLKRIDLLIRAMEKVPEASLLVIGNGPEEQSLRKLGEKLLGKRFLLLTNIRHEELISYYKAAALFSLPSKSSEAFGIVYVEALAAGLPVVATRDKNRTAIIDGAGILVEPEDITAYAEAIKQALKSDLKEQAQTQARKYSWDGITKQYAQLLQKLI</sequence>
<gene>
    <name evidence="2" type="ORF">UV61_C0002G0213</name>
</gene>